<keyword evidence="3" id="KW-1185">Reference proteome</keyword>
<dbReference type="RefSeq" id="WP_033427490.1">
    <property type="nucleotide sequence ID" value="NZ_CP034550.1"/>
</dbReference>
<dbReference type="EMBL" id="CP034550">
    <property type="protein sequence ID" value="QFZ17383.1"/>
    <property type="molecule type" value="Genomic_DNA"/>
</dbReference>
<dbReference type="InterPro" id="IPR007214">
    <property type="entry name" value="YbaK/aa-tRNA-synth-assoc-dom"/>
</dbReference>
<name>A0A5Q0GTX4_SACSY</name>
<dbReference type="KEGG" id="ssyi:EKG83_07765"/>
<feature type="domain" description="YbaK/aminoacyl-tRNA synthetase-associated" evidence="1">
    <location>
        <begin position="50"/>
        <end position="164"/>
    </location>
</feature>
<dbReference type="Gene3D" id="3.90.960.10">
    <property type="entry name" value="YbaK/aminoacyl-tRNA synthetase-associated domain"/>
    <property type="match status" value="1"/>
</dbReference>
<organism evidence="2 3">
    <name type="scientific">Saccharothrix syringae</name>
    <name type="common">Nocardiopsis syringae</name>
    <dbReference type="NCBI Taxonomy" id="103733"/>
    <lineage>
        <taxon>Bacteria</taxon>
        <taxon>Bacillati</taxon>
        <taxon>Actinomycetota</taxon>
        <taxon>Actinomycetes</taxon>
        <taxon>Pseudonocardiales</taxon>
        <taxon>Pseudonocardiaceae</taxon>
        <taxon>Saccharothrix</taxon>
    </lineage>
</organism>
<dbReference type="Pfam" id="PF04073">
    <property type="entry name" value="tRNA_edit"/>
    <property type="match status" value="1"/>
</dbReference>
<dbReference type="InterPro" id="IPR036754">
    <property type="entry name" value="YbaK/aa-tRNA-synt-asso_dom_sf"/>
</dbReference>
<proteinExistence type="predicted"/>
<accession>A0A5Q0GTX4</accession>
<dbReference type="AlphaFoldDB" id="A0A5Q0GTX4"/>
<dbReference type="OrthoDB" id="9796920at2"/>
<dbReference type="GO" id="GO:0002161">
    <property type="term" value="F:aminoacyl-tRNA deacylase activity"/>
    <property type="evidence" value="ECO:0007669"/>
    <property type="project" value="InterPro"/>
</dbReference>
<gene>
    <name evidence="2" type="ORF">EKG83_07765</name>
</gene>
<dbReference type="SUPFAM" id="SSF55826">
    <property type="entry name" value="YbaK/ProRS associated domain"/>
    <property type="match status" value="1"/>
</dbReference>
<sequence length="179" mass="18876">MAETLEFHPAATAGHLLAEPVREAIAALPPGPRDSVLVAEIDPASAGGVEFCDRYGFDYDEGANCVLVEGSRAGRSVRAACVIRPGTRTDLNGFVRRHLGMRRVTLIPREVAVEATGMEYGSMTAIGLPDDWRVLVDSRIAAAPRVVVGSGRVRSKLCLPGEVLLGLSRGESLVGLAVG</sequence>
<protein>
    <recommendedName>
        <fullName evidence="1">YbaK/aminoacyl-tRNA synthetase-associated domain-containing protein</fullName>
    </recommendedName>
</protein>
<reference evidence="3" key="1">
    <citation type="journal article" date="2021" name="Curr. Microbiol.">
        <title>Complete genome of nocamycin-producing strain Saccharothrix syringae NRRL B-16468 reveals the biosynthetic potential for secondary metabolites.</title>
        <authorList>
            <person name="Mo X."/>
            <person name="Yang S."/>
        </authorList>
    </citation>
    <scope>NUCLEOTIDE SEQUENCE [LARGE SCALE GENOMIC DNA]</scope>
    <source>
        <strain evidence="3">ATCC 51364 / DSM 43886 / JCM 6844 / KCTC 9398 / NBRC 14523 / NRRL B-16468 / INA 2240</strain>
    </source>
</reference>
<dbReference type="Proteomes" id="UP000325787">
    <property type="component" value="Chromosome"/>
</dbReference>
<evidence type="ECO:0000259" key="1">
    <source>
        <dbReference type="Pfam" id="PF04073"/>
    </source>
</evidence>
<evidence type="ECO:0000313" key="3">
    <source>
        <dbReference type="Proteomes" id="UP000325787"/>
    </source>
</evidence>
<evidence type="ECO:0000313" key="2">
    <source>
        <dbReference type="EMBL" id="QFZ17383.1"/>
    </source>
</evidence>